<dbReference type="Gene3D" id="1.20.1280.50">
    <property type="match status" value="1"/>
</dbReference>
<dbReference type="Pfam" id="PF24758">
    <property type="entry name" value="LRR_At5g56370"/>
    <property type="match status" value="1"/>
</dbReference>
<dbReference type="PANTHER" id="PTHR31900:SF32">
    <property type="entry name" value="F-BOX_RNI_FBD-LIKE DOMAIN PROTEIN"/>
    <property type="match status" value="1"/>
</dbReference>
<dbReference type="InterPro" id="IPR006566">
    <property type="entry name" value="FBD"/>
</dbReference>
<comment type="caution">
    <text evidence="3">The sequence shown here is derived from an EMBL/GenBank/DDBJ whole genome shotgun (WGS) entry which is preliminary data.</text>
</comment>
<dbReference type="InterPro" id="IPR001810">
    <property type="entry name" value="F-box_dom"/>
</dbReference>
<protein>
    <recommendedName>
        <fullName evidence="2">F-box domain-containing protein</fullName>
    </recommendedName>
</protein>
<dbReference type="Proteomes" id="UP001634007">
    <property type="component" value="Unassembled WGS sequence"/>
</dbReference>
<dbReference type="Pfam" id="PF00646">
    <property type="entry name" value="F-box"/>
    <property type="match status" value="1"/>
</dbReference>
<feature type="region of interest" description="Disordered" evidence="1">
    <location>
        <begin position="1"/>
        <end position="29"/>
    </location>
</feature>
<dbReference type="CDD" id="cd22160">
    <property type="entry name" value="F-box_AtFBL13-like"/>
    <property type="match status" value="1"/>
</dbReference>
<dbReference type="PANTHER" id="PTHR31900">
    <property type="entry name" value="F-BOX/RNI SUPERFAMILY PROTEIN-RELATED"/>
    <property type="match status" value="1"/>
</dbReference>
<dbReference type="PROSITE" id="PS50181">
    <property type="entry name" value="FBOX"/>
    <property type="match status" value="1"/>
</dbReference>
<dbReference type="AlphaFoldDB" id="A0ABD3KPN9"/>
<proteinExistence type="predicted"/>
<reference evidence="3 4" key="1">
    <citation type="submission" date="2024-11" db="EMBL/GenBank/DDBJ databases">
        <title>Chromosome-level genome assembly of Eucalyptus globulus Labill. provides insights into its genome evolution.</title>
        <authorList>
            <person name="Li X."/>
        </authorList>
    </citation>
    <scope>NUCLEOTIDE SEQUENCE [LARGE SCALE GENOMIC DNA]</scope>
    <source>
        <strain evidence="3">CL2024</strain>
        <tissue evidence="3">Fresh tender leaves</tissue>
    </source>
</reference>
<evidence type="ECO:0000259" key="2">
    <source>
        <dbReference type="PROSITE" id="PS50181"/>
    </source>
</evidence>
<dbReference type="Gene3D" id="3.80.10.10">
    <property type="entry name" value="Ribonuclease Inhibitor"/>
    <property type="match status" value="1"/>
</dbReference>
<evidence type="ECO:0000313" key="4">
    <source>
        <dbReference type="Proteomes" id="UP001634007"/>
    </source>
</evidence>
<gene>
    <name evidence="3" type="ORF">ACJRO7_021412</name>
</gene>
<accession>A0ABD3KPN9</accession>
<dbReference type="InterPro" id="IPR053781">
    <property type="entry name" value="F-box_AtFBL13-like"/>
</dbReference>
<keyword evidence="4" id="KW-1185">Reference proteome</keyword>
<dbReference type="SUPFAM" id="SSF81383">
    <property type="entry name" value="F-box domain"/>
    <property type="match status" value="1"/>
</dbReference>
<dbReference type="InterPro" id="IPR032675">
    <property type="entry name" value="LRR_dom_sf"/>
</dbReference>
<organism evidence="3 4">
    <name type="scientific">Eucalyptus globulus</name>
    <name type="common">Tasmanian blue gum</name>
    <dbReference type="NCBI Taxonomy" id="34317"/>
    <lineage>
        <taxon>Eukaryota</taxon>
        <taxon>Viridiplantae</taxon>
        <taxon>Streptophyta</taxon>
        <taxon>Embryophyta</taxon>
        <taxon>Tracheophyta</taxon>
        <taxon>Spermatophyta</taxon>
        <taxon>Magnoliopsida</taxon>
        <taxon>eudicotyledons</taxon>
        <taxon>Gunneridae</taxon>
        <taxon>Pentapetalae</taxon>
        <taxon>rosids</taxon>
        <taxon>malvids</taxon>
        <taxon>Myrtales</taxon>
        <taxon>Myrtaceae</taxon>
        <taxon>Myrtoideae</taxon>
        <taxon>Eucalypteae</taxon>
        <taxon>Eucalyptus</taxon>
    </lineage>
</organism>
<dbReference type="SUPFAM" id="SSF52047">
    <property type="entry name" value="RNI-like"/>
    <property type="match status" value="1"/>
</dbReference>
<name>A0ABD3KPN9_EUCGL</name>
<dbReference type="InterPro" id="IPR036047">
    <property type="entry name" value="F-box-like_dom_sf"/>
</dbReference>
<dbReference type="InterPro" id="IPR050232">
    <property type="entry name" value="FBL13/AtMIF1-like"/>
</dbReference>
<dbReference type="SMART" id="SM00579">
    <property type="entry name" value="FBD"/>
    <property type="match status" value="1"/>
</dbReference>
<dbReference type="EMBL" id="JBJKBG010000005">
    <property type="protein sequence ID" value="KAL3740123.1"/>
    <property type="molecule type" value="Genomic_DNA"/>
</dbReference>
<evidence type="ECO:0000256" key="1">
    <source>
        <dbReference type="SAM" id="MobiDB-lite"/>
    </source>
</evidence>
<dbReference type="InterPro" id="IPR055411">
    <property type="entry name" value="LRR_FXL15/At3g58940/PEG3-like"/>
</dbReference>
<feature type="domain" description="F-box" evidence="2">
    <location>
        <begin position="30"/>
        <end position="78"/>
    </location>
</feature>
<dbReference type="SMART" id="SM00256">
    <property type="entry name" value="FBOX"/>
    <property type="match status" value="1"/>
</dbReference>
<evidence type="ECO:0000313" key="3">
    <source>
        <dbReference type="EMBL" id="KAL3740123.1"/>
    </source>
</evidence>
<sequence length="497" mass="56661">MATHSVHLKSSGDCPNRAQGNRHPPPLSPGDLISALPDAVIHHIFSFLPLKDVVKTSVLSKRWRCTWTSTTHLAFNGVRPRNHDASSFDFPSVIDSVLRQCTSPTVKKFHVTDLQYHEADRPKVDRWLHFAAGRRVEDLCLSLITKMWSMYILPPSLYCWSGLVRLEVSLCSFSLDLTISWPCLKVLSMEYAELSDDFLGRILKGSPVLESLELRQCWRMTNIIIDSTSVKNLLLIGANNCHLEKIWAPHLLSLHVSGMWHHRIFRLDDISSLVKADLVFSIRTFSLRDKGMCYDLLKEFFEKVQGVPIITIGGWCLKVLSLFEMKGVPSPLSKCQNLTLHTPVTQRDLPGIAYMLGSSEFLEKLIIHLNGLHVYKCMLDKEWKDHFNYDEEDFLCTRKGNFQCLAKHLKRVEIIGFKTNSFGSKHLLLLIKFLLGDTLALEKMIIKADLHSRNGQKNHQAAVLSKLLGVSRNVLTYRRASKNAKVIFDYPFKLLSL</sequence>